<reference evidence="1 2" key="1">
    <citation type="submission" date="2022-05" db="EMBL/GenBank/DDBJ databases">
        <authorList>
            <consortium name="Genoscope - CEA"/>
            <person name="William W."/>
        </authorList>
    </citation>
    <scope>NUCLEOTIDE SEQUENCE [LARGE SCALE GENOMIC DNA]</scope>
</reference>
<accession>A0AAU9X5G2</accession>
<comment type="caution">
    <text evidence="1">The sequence shown here is derived from an EMBL/GenBank/DDBJ whole genome shotgun (WGS) entry which is preliminary data.</text>
</comment>
<gene>
    <name evidence="1" type="ORF">PMEA_00017850</name>
</gene>
<evidence type="ECO:0000313" key="2">
    <source>
        <dbReference type="Proteomes" id="UP001159428"/>
    </source>
</evidence>
<name>A0AAU9X5G2_9CNID</name>
<dbReference type="AlphaFoldDB" id="A0AAU9X5G2"/>
<dbReference type="Proteomes" id="UP001159428">
    <property type="component" value="Unassembled WGS sequence"/>
</dbReference>
<sequence>MMCKNFKLRRCDNGTFCFSRLRCKTNFKRFLPGKSFLTRADKHLRSDQELCLPSAREVLQPIYVTEITRNFPSEILMPFASARDELDEIKFFGNGNHDKHLLRESDISADSEENVISEIFAWVYRMEITGEDFSDGLSATTSVYEN</sequence>
<keyword evidence="2" id="KW-1185">Reference proteome</keyword>
<dbReference type="EMBL" id="CALNXJ010000031">
    <property type="protein sequence ID" value="CAH3137136.1"/>
    <property type="molecule type" value="Genomic_DNA"/>
</dbReference>
<protein>
    <submittedName>
        <fullName evidence="1">Uncharacterized protein</fullName>
    </submittedName>
</protein>
<evidence type="ECO:0000313" key="1">
    <source>
        <dbReference type="EMBL" id="CAH3137136.1"/>
    </source>
</evidence>
<proteinExistence type="predicted"/>
<organism evidence="1 2">
    <name type="scientific">Pocillopora meandrina</name>
    <dbReference type="NCBI Taxonomy" id="46732"/>
    <lineage>
        <taxon>Eukaryota</taxon>
        <taxon>Metazoa</taxon>
        <taxon>Cnidaria</taxon>
        <taxon>Anthozoa</taxon>
        <taxon>Hexacorallia</taxon>
        <taxon>Scleractinia</taxon>
        <taxon>Astrocoeniina</taxon>
        <taxon>Pocilloporidae</taxon>
        <taxon>Pocillopora</taxon>
    </lineage>
</organism>